<dbReference type="PANTHER" id="PTHR33344:SF7">
    <property type="entry name" value="TRANSMEMBRANE PROTEIN"/>
    <property type="match status" value="1"/>
</dbReference>
<proteinExistence type="predicted"/>
<dbReference type="Gramene" id="ONI26853">
    <property type="protein sequence ID" value="ONI26853"/>
    <property type="gene ID" value="PRUPE_1G050700"/>
</dbReference>
<name>M5XHA2_PRUPE</name>
<sequence>MEANIIVQERDHNDVFAERDNSSSIASGLSLLCFFSLQIVHLSPQFRLFILPTAATLRYVRESEEIRLAMRPLELIKRVKEIQQEVYAKPETVKEKDTKQTVAGDLSKRLKDLHSVNDATSFKALEEWRKRKMERARLRELEKNGTLASQA</sequence>
<dbReference type="AlphaFoldDB" id="M5XHA2"/>
<gene>
    <name evidence="1" type="ORF">PRUPE_1G050700</name>
</gene>
<evidence type="ECO:0000313" key="1">
    <source>
        <dbReference type="EMBL" id="ONI26853.1"/>
    </source>
</evidence>
<accession>M5XHA2</accession>
<dbReference type="PANTHER" id="PTHR33344">
    <property type="entry name" value="OS02G0761600 PROTEIN"/>
    <property type="match status" value="1"/>
</dbReference>
<dbReference type="STRING" id="3760.M5XHA2"/>
<dbReference type="Proteomes" id="UP000006882">
    <property type="component" value="Chromosome G1"/>
</dbReference>
<organism evidence="1 2">
    <name type="scientific">Prunus persica</name>
    <name type="common">Peach</name>
    <name type="synonym">Amygdalus persica</name>
    <dbReference type="NCBI Taxonomy" id="3760"/>
    <lineage>
        <taxon>Eukaryota</taxon>
        <taxon>Viridiplantae</taxon>
        <taxon>Streptophyta</taxon>
        <taxon>Embryophyta</taxon>
        <taxon>Tracheophyta</taxon>
        <taxon>Spermatophyta</taxon>
        <taxon>Magnoliopsida</taxon>
        <taxon>eudicotyledons</taxon>
        <taxon>Gunneridae</taxon>
        <taxon>Pentapetalae</taxon>
        <taxon>rosids</taxon>
        <taxon>fabids</taxon>
        <taxon>Rosales</taxon>
        <taxon>Rosaceae</taxon>
        <taxon>Amygdaloideae</taxon>
        <taxon>Amygdaleae</taxon>
        <taxon>Prunus</taxon>
    </lineage>
</organism>
<dbReference type="eggNOG" id="ENOG502S143">
    <property type="taxonomic scope" value="Eukaryota"/>
</dbReference>
<dbReference type="HOGENOM" id="CLU_1734591_0_0_1"/>
<evidence type="ECO:0000313" key="2">
    <source>
        <dbReference type="Proteomes" id="UP000006882"/>
    </source>
</evidence>
<keyword evidence="2" id="KW-1185">Reference proteome</keyword>
<dbReference type="EMBL" id="CM007651">
    <property type="protein sequence ID" value="ONI26853.1"/>
    <property type="molecule type" value="Genomic_DNA"/>
</dbReference>
<dbReference type="OMA" id="RYIMEAE"/>
<reference evidence="1 2" key="1">
    <citation type="journal article" date="2013" name="Nat. Genet.">
        <title>The high-quality draft genome of peach (Prunus persica) identifies unique patterns of genetic diversity, domestication and genome evolution.</title>
        <authorList>
            <consortium name="International Peach Genome Initiative"/>
            <person name="Verde I."/>
            <person name="Abbott A.G."/>
            <person name="Scalabrin S."/>
            <person name="Jung S."/>
            <person name="Shu S."/>
            <person name="Marroni F."/>
            <person name="Zhebentyayeva T."/>
            <person name="Dettori M.T."/>
            <person name="Grimwood J."/>
            <person name="Cattonaro F."/>
            <person name="Zuccolo A."/>
            <person name="Rossini L."/>
            <person name="Jenkins J."/>
            <person name="Vendramin E."/>
            <person name="Meisel L.A."/>
            <person name="Decroocq V."/>
            <person name="Sosinski B."/>
            <person name="Prochnik S."/>
            <person name="Mitros T."/>
            <person name="Policriti A."/>
            <person name="Cipriani G."/>
            <person name="Dondini L."/>
            <person name="Ficklin S."/>
            <person name="Goodstein D.M."/>
            <person name="Xuan P."/>
            <person name="Del Fabbro C."/>
            <person name="Aramini V."/>
            <person name="Copetti D."/>
            <person name="Gonzalez S."/>
            <person name="Horner D.S."/>
            <person name="Falchi R."/>
            <person name="Lucas S."/>
            <person name="Mica E."/>
            <person name="Maldonado J."/>
            <person name="Lazzari B."/>
            <person name="Bielenberg D."/>
            <person name="Pirona R."/>
            <person name="Miculan M."/>
            <person name="Barakat A."/>
            <person name="Testolin R."/>
            <person name="Stella A."/>
            <person name="Tartarini S."/>
            <person name="Tonutti P."/>
            <person name="Arus P."/>
            <person name="Orellana A."/>
            <person name="Wells C."/>
            <person name="Main D."/>
            <person name="Vizzotto G."/>
            <person name="Silva H."/>
            <person name="Salamini F."/>
            <person name="Schmutz J."/>
            <person name="Morgante M."/>
            <person name="Rokhsar D.S."/>
        </authorList>
    </citation>
    <scope>NUCLEOTIDE SEQUENCE [LARGE SCALE GENOMIC DNA]</scope>
    <source>
        <strain evidence="2">cv. Nemared</strain>
    </source>
</reference>
<protein>
    <submittedName>
        <fullName evidence="1">Uncharacterized protein</fullName>
    </submittedName>
</protein>